<proteinExistence type="predicted"/>
<sequence length="37" mass="4231">MISKLRKLGGIGKISPRAFQPYQEMFLTHPELEVMAI</sequence>
<dbReference type="Proteomes" id="UP001234989">
    <property type="component" value="Chromosome 1"/>
</dbReference>
<keyword evidence="2" id="KW-1185">Reference proteome</keyword>
<reference evidence="1" key="1">
    <citation type="submission" date="2023-08" db="EMBL/GenBank/DDBJ databases">
        <title>A de novo genome assembly of Solanum verrucosum Schlechtendal, a Mexican diploid species geographically isolated from the other diploid A-genome species in potato relatives.</title>
        <authorList>
            <person name="Hosaka K."/>
        </authorList>
    </citation>
    <scope>NUCLEOTIDE SEQUENCE</scope>
    <source>
        <tissue evidence="1">Young leaves</tissue>
    </source>
</reference>
<dbReference type="EMBL" id="CP133612">
    <property type="protein sequence ID" value="WMV07558.1"/>
    <property type="molecule type" value="Genomic_DNA"/>
</dbReference>
<evidence type="ECO:0000313" key="1">
    <source>
        <dbReference type="EMBL" id="WMV07558.1"/>
    </source>
</evidence>
<name>A0AAF0PMA7_SOLVR</name>
<gene>
    <name evidence="1" type="ORF">MTR67_000943</name>
</gene>
<accession>A0AAF0PMA7</accession>
<dbReference type="AlphaFoldDB" id="A0AAF0PMA7"/>
<evidence type="ECO:0000313" key="2">
    <source>
        <dbReference type="Proteomes" id="UP001234989"/>
    </source>
</evidence>
<organism evidence="1 2">
    <name type="scientific">Solanum verrucosum</name>
    <dbReference type="NCBI Taxonomy" id="315347"/>
    <lineage>
        <taxon>Eukaryota</taxon>
        <taxon>Viridiplantae</taxon>
        <taxon>Streptophyta</taxon>
        <taxon>Embryophyta</taxon>
        <taxon>Tracheophyta</taxon>
        <taxon>Spermatophyta</taxon>
        <taxon>Magnoliopsida</taxon>
        <taxon>eudicotyledons</taxon>
        <taxon>Gunneridae</taxon>
        <taxon>Pentapetalae</taxon>
        <taxon>asterids</taxon>
        <taxon>lamiids</taxon>
        <taxon>Solanales</taxon>
        <taxon>Solanaceae</taxon>
        <taxon>Solanoideae</taxon>
        <taxon>Solaneae</taxon>
        <taxon>Solanum</taxon>
    </lineage>
</organism>
<protein>
    <submittedName>
        <fullName evidence="1">Uncharacterized protein</fullName>
    </submittedName>
</protein>